<sequence>MNSVENFQGIPTNEIKVKAQAGLARYVQYAIKMFRNNQKTLILKGAGTATSKVLHLTEILKRRIGDLHQTNHIYSVEVDDKREGQGRGGKRRMSVFETVLSIEPLDKENIGYQDPIPREERPFNVNPQRFPRNNYRRGYYGNNRLRYGSYWPRYERPRDYDDFYDEGPNFNPRRGFRGRRFGNRYGSAYKPRRYQNQWVQDRRSRFDAMSQGPPQRFGRRSDSLGSFYSNDNGYQRRGFSARKRWRNDKWTPAAMNYRTPESHGKASSRMSNHQD</sequence>
<dbReference type="InterPro" id="IPR051958">
    <property type="entry name" value="Alba-like_NAB"/>
</dbReference>
<accession>A0AAD1XMS0</accession>
<reference evidence="7" key="1">
    <citation type="submission" date="2023-07" db="EMBL/GenBank/DDBJ databases">
        <authorList>
            <consortium name="AG Swart"/>
            <person name="Singh M."/>
            <person name="Singh A."/>
            <person name="Seah K."/>
            <person name="Emmerich C."/>
        </authorList>
    </citation>
    <scope>NUCLEOTIDE SEQUENCE</scope>
    <source>
        <strain evidence="7">DP1</strain>
    </source>
</reference>
<dbReference type="Pfam" id="PF01918">
    <property type="entry name" value="Alba"/>
    <property type="match status" value="1"/>
</dbReference>
<feature type="domain" description="DNA/RNA-binding protein Alba-like" evidence="6">
    <location>
        <begin position="13"/>
        <end position="75"/>
    </location>
</feature>
<dbReference type="SUPFAM" id="SSF82704">
    <property type="entry name" value="AlbA-like"/>
    <property type="match status" value="1"/>
</dbReference>
<name>A0AAD1XMS0_EUPCR</name>
<feature type="region of interest" description="Disordered" evidence="5">
    <location>
        <begin position="255"/>
        <end position="275"/>
    </location>
</feature>
<evidence type="ECO:0000256" key="3">
    <source>
        <dbReference type="ARBA" id="ARBA00022884"/>
    </source>
</evidence>
<dbReference type="AlphaFoldDB" id="A0AAD1XMS0"/>
<comment type="subcellular location">
    <subcellularLocation>
        <location evidence="1">Nucleus</location>
    </subcellularLocation>
</comment>
<evidence type="ECO:0000259" key="6">
    <source>
        <dbReference type="Pfam" id="PF01918"/>
    </source>
</evidence>
<feature type="region of interest" description="Disordered" evidence="5">
    <location>
        <begin position="205"/>
        <end position="235"/>
    </location>
</feature>
<dbReference type="InterPro" id="IPR036882">
    <property type="entry name" value="Alba-like_dom_sf"/>
</dbReference>
<comment type="similarity">
    <text evidence="2">Belongs to the histone-like Alba family.</text>
</comment>
<evidence type="ECO:0000313" key="7">
    <source>
        <dbReference type="EMBL" id="CAI2375718.1"/>
    </source>
</evidence>
<dbReference type="Proteomes" id="UP001295684">
    <property type="component" value="Unassembled WGS sequence"/>
</dbReference>
<proteinExistence type="inferred from homology"/>
<evidence type="ECO:0000256" key="5">
    <source>
        <dbReference type="SAM" id="MobiDB-lite"/>
    </source>
</evidence>
<feature type="region of interest" description="Disordered" evidence="5">
    <location>
        <begin position="110"/>
        <end position="129"/>
    </location>
</feature>
<gene>
    <name evidence="7" type="ORF">ECRASSUSDP1_LOCUS17082</name>
</gene>
<dbReference type="InterPro" id="IPR002775">
    <property type="entry name" value="DNA/RNA-bd_Alba-like"/>
</dbReference>
<comment type="caution">
    <text evidence="7">The sequence shown here is derived from an EMBL/GenBank/DDBJ whole genome shotgun (WGS) entry which is preliminary data.</text>
</comment>
<evidence type="ECO:0000313" key="8">
    <source>
        <dbReference type="Proteomes" id="UP001295684"/>
    </source>
</evidence>
<dbReference type="GO" id="GO:0005634">
    <property type="term" value="C:nucleus"/>
    <property type="evidence" value="ECO:0007669"/>
    <property type="project" value="UniProtKB-SubCell"/>
</dbReference>
<evidence type="ECO:0000256" key="1">
    <source>
        <dbReference type="ARBA" id="ARBA00004123"/>
    </source>
</evidence>
<keyword evidence="4" id="KW-0539">Nucleus</keyword>
<feature type="compositionally biased region" description="Polar residues" evidence="5">
    <location>
        <begin position="223"/>
        <end position="233"/>
    </location>
</feature>
<evidence type="ECO:0000256" key="2">
    <source>
        <dbReference type="ARBA" id="ARBA00008018"/>
    </source>
</evidence>
<evidence type="ECO:0000256" key="4">
    <source>
        <dbReference type="ARBA" id="ARBA00023242"/>
    </source>
</evidence>
<keyword evidence="8" id="KW-1185">Reference proteome</keyword>
<keyword evidence="3" id="KW-0694">RNA-binding</keyword>
<dbReference type="GO" id="GO:0003723">
    <property type="term" value="F:RNA binding"/>
    <property type="evidence" value="ECO:0007669"/>
    <property type="project" value="UniProtKB-KW"/>
</dbReference>
<dbReference type="Gene3D" id="3.30.110.20">
    <property type="entry name" value="Alba-like domain"/>
    <property type="match status" value="1"/>
</dbReference>
<dbReference type="PANTHER" id="PTHR13516">
    <property type="entry name" value="RIBONUCLEASE P SUBUNIT P25"/>
    <property type="match status" value="1"/>
</dbReference>
<organism evidence="7 8">
    <name type="scientific">Euplotes crassus</name>
    <dbReference type="NCBI Taxonomy" id="5936"/>
    <lineage>
        <taxon>Eukaryota</taxon>
        <taxon>Sar</taxon>
        <taxon>Alveolata</taxon>
        <taxon>Ciliophora</taxon>
        <taxon>Intramacronucleata</taxon>
        <taxon>Spirotrichea</taxon>
        <taxon>Hypotrichia</taxon>
        <taxon>Euplotida</taxon>
        <taxon>Euplotidae</taxon>
        <taxon>Moneuplotes</taxon>
    </lineage>
</organism>
<dbReference type="EMBL" id="CAMPGE010017213">
    <property type="protein sequence ID" value="CAI2375718.1"/>
    <property type="molecule type" value="Genomic_DNA"/>
</dbReference>
<protein>
    <recommendedName>
        <fullName evidence="6">DNA/RNA-binding protein Alba-like domain-containing protein</fullName>
    </recommendedName>
</protein>